<dbReference type="GO" id="GO:0048500">
    <property type="term" value="C:signal recognition particle"/>
    <property type="evidence" value="ECO:0007669"/>
    <property type="project" value="UniProtKB-UniRule"/>
</dbReference>
<dbReference type="RefSeq" id="WP_223791263.1">
    <property type="nucleotide sequence ID" value="NZ_JAIOUQ010000007.1"/>
</dbReference>
<keyword evidence="4 5" id="KW-0687">Ribonucleoprotein</keyword>
<evidence type="ECO:0000256" key="1">
    <source>
        <dbReference type="ARBA" id="ARBA00004496"/>
    </source>
</evidence>
<dbReference type="PANTHER" id="PTHR17453">
    <property type="entry name" value="SIGNAL RECOGNITION PARTICLE 19 KD PROTEIN"/>
    <property type="match status" value="1"/>
</dbReference>
<dbReference type="SUPFAM" id="SSF69695">
    <property type="entry name" value="SRP19"/>
    <property type="match status" value="1"/>
</dbReference>
<evidence type="ECO:0000256" key="4">
    <source>
        <dbReference type="ARBA" id="ARBA00023274"/>
    </source>
</evidence>
<comment type="subunit">
    <text evidence="5">Part of the signal recognition particle protein translocation system, which is composed of SRP and FtsY. Archaeal SRP consists of a 7S RNA molecule of 300 nucleotides and two protein subunits: SRP54 and SRP19.</text>
</comment>
<comment type="subcellular location">
    <subcellularLocation>
        <location evidence="1 5">Cytoplasm</location>
    </subcellularLocation>
</comment>
<dbReference type="HAMAP" id="MF_00305">
    <property type="entry name" value="SRP19"/>
    <property type="match status" value="1"/>
</dbReference>
<evidence type="ECO:0000256" key="3">
    <source>
        <dbReference type="ARBA" id="ARBA00023135"/>
    </source>
</evidence>
<evidence type="ECO:0000313" key="7">
    <source>
        <dbReference type="Proteomes" id="UP000825933"/>
    </source>
</evidence>
<keyword evidence="7" id="KW-1185">Reference proteome</keyword>
<organism evidence="6 7">
    <name type="scientific">Methanobacterium spitsbergense</name>
    <dbReference type="NCBI Taxonomy" id="2874285"/>
    <lineage>
        <taxon>Archaea</taxon>
        <taxon>Methanobacteriati</taxon>
        <taxon>Methanobacteriota</taxon>
        <taxon>Methanomada group</taxon>
        <taxon>Methanobacteria</taxon>
        <taxon>Methanobacteriales</taxon>
        <taxon>Methanobacteriaceae</taxon>
        <taxon>Methanobacterium</taxon>
    </lineage>
</organism>
<evidence type="ECO:0000313" key="6">
    <source>
        <dbReference type="EMBL" id="MBZ2165663.1"/>
    </source>
</evidence>
<dbReference type="Proteomes" id="UP000825933">
    <property type="component" value="Unassembled WGS sequence"/>
</dbReference>
<evidence type="ECO:0000256" key="2">
    <source>
        <dbReference type="ARBA" id="ARBA00022490"/>
    </source>
</evidence>
<protein>
    <recommendedName>
        <fullName evidence="5">Signal recognition particle 19 kDa protein</fullName>
        <shortName evidence="5">SRP19</shortName>
    </recommendedName>
</protein>
<keyword evidence="2 5" id="KW-0963">Cytoplasm</keyword>
<dbReference type="EMBL" id="JAIOUQ010000007">
    <property type="protein sequence ID" value="MBZ2165663.1"/>
    <property type="molecule type" value="Genomic_DNA"/>
</dbReference>
<comment type="function">
    <text evidence="5">Involved in targeting and insertion of nascent membrane proteins into the cytoplasmic membrane. Binds directly to 7S RNA and mediates binding of the 54 kDa subunit of the SRP.</text>
</comment>
<proteinExistence type="inferred from homology"/>
<dbReference type="GO" id="GO:0008312">
    <property type="term" value="F:7S RNA binding"/>
    <property type="evidence" value="ECO:0007669"/>
    <property type="project" value="UniProtKB-UniRule"/>
</dbReference>
<accession>A0A8T5UXX0</accession>
<gene>
    <name evidence="5" type="primary">srp19</name>
    <name evidence="6" type="ORF">K8N75_06375</name>
</gene>
<keyword evidence="5" id="KW-0694">RNA-binding</keyword>
<reference evidence="7" key="1">
    <citation type="journal article" date="2022" name="Microbiol. Resour. Announc.">
        <title>Draft Genome Sequence of a Methanogenic Archaeon from West Spitsbergen Permafrost.</title>
        <authorList>
            <person name="Trubitsyn V."/>
            <person name="Rivkina E."/>
            <person name="Shcherbakova V."/>
        </authorList>
    </citation>
    <scope>NUCLEOTIDE SEQUENCE [LARGE SCALE GENOMIC DNA]</scope>
    <source>
        <strain evidence="7">VT</strain>
    </source>
</reference>
<evidence type="ECO:0000256" key="5">
    <source>
        <dbReference type="HAMAP-Rule" id="MF_00305"/>
    </source>
</evidence>
<dbReference type="AlphaFoldDB" id="A0A8T5UXX0"/>
<dbReference type="GO" id="GO:0006617">
    <property type="term" value="P:SRP-dependent cotranslational protein targeting to membrane, signal sequence recognition"/>
    <property type="evidence" value="ECO:0007669"/>
    <property type="project" value="TreeGrafter"/>
</dbReference>
<name>A0A8T5UXX0_9EURY</name>
<dbReference type="InterPro" id="IPR036521">
    <property type="entry name" value="SRP19-like_sf"/>
</dbReference>
<dbReference type="PANTHER" id="PTHR17453:SF0">
    <property type="entry name" value="SIGNAL RECOGNITION PARTICLE 19 KDA PROTEIN"/>
    <property type="match status" value="1"/>
</dbReference>
<dbReference type="Gene3D" id="3.30.56.30">
    <property type="entry name" value="Signal recognition particle, SRP19-like subunit"/>
    <property type="match status" value="1"/>
</dbReference>
<sequence length="91" mass="10508">MKAIIWPVYIDSKKTKHEGRKISIEHAVSSPKIREISKAAEKLDLNPEVDKNKSYSRSWWEISGRVTVDKTMPKKEILIKISNMIKGTRSK</sequence>
<comment type="similarity">
    <text evidence="5">Belongs to the SRP19 family.</text>
</comment>
<dbReference type="Pfam" id="PF01922">
    <property type="entry name" value="SRP19"/>
    <property type="match status" value="1"/>
</dbReference>
<comment type="caution">
    <text evidence="6">The sequence shown here is derived from an EMBL/GenBank/DDBJ whole genome shotgun (WGS) entry which is preliminary data.</text>
</comment>
<dbReference type="InterPro" id="IPR022938">
    <property type="entry name" value="SRP19_arc-type"/>
</dbReference>
<dbReference type="InterPro" id="IPR002778">
    <property type="entry name" value="Signal_recog_particle_SRP19"/>
</dbReference>
<keyword evidence="3 5" id="KW-0733">Signal recognition particle</keyword>